<dbReference type="AlphaFoldDB" id="A0A0R2DNF5"/>
<dbReference type="STRING" id="1423806.FD15_GL002229"/>
<proteinExistence type="predicted"/>
<dbReference type="InterPro" id="IPR013560">
    <property type="entry name" value="DUF1722"/>
</dbReference>
<organism evidence="2 3">
    <name type="scientific">Liquorilactobacillus sucicola DSM 21376 = JCM 15457</name>
    <dbReference type="NCBI Taxonomy" id="1423806"/>
    <lineage>
        <taxon>Bacteria</taxon>
        <taxon>Bacillati</taxon>
        <taxon>Bacillota</taxon>
        <taxon>Bacilli</taxon>
        <taxon>Lactobacillales</taxon>
        <taxon>Lactobacillaceae</taxon>
        <taxon>Liquorilactobacillus</taxon>
    </lineage>
</organism>
<dbReference type="PATRIC" id="fig|1423806.3.peg.2277"/>
<protein>
    <recommendedName>
        <fullName evidence="1">DUF1722 domain-containing protein</fullName>
    </recommendedName>
</protein>
<dbReference type="EMBL" id="AYZF01000017">
    <property type="protein sequence ID" value="KRN05665.1"/>
    <property type="molecule type" value="Genomic_DNA"/>
</dbReference>
<evidence type="ECO:0000313" key="3">
    <source>
        <dbReference type="Proteomes" id="UP000050961"/>
    </source>
</evidence>
<keyword evidence="3" id="KW-1185">Reference proteome</keyword>
<gene>
    <name evidence="2" type="ORF">FD15_GL002229</name>
</gene>
<feature type="domain" description="DUF1722" evidence="1">
    <location>
        <begin position="18"/>
        <end position="128"/>
    </location>
</feature>
<evidence type="ECO:0000259" key="1">
    <source>
        <dbReference type="Pfam" id="PF08349"/>
    </source>
</evidence>
<evidence type="ECO:0000313" key="2">
    <source>
        <dbReference type="EMBL" id="KRN05665.1"/>
    </source>
</evidence>
<name>A0A0R2DNF5_9LACO</name>
<dbReference type="eggNOG" id="COG3272">
    <property type="taxonomic scope" value="Bacteria"/>
</dbReference>
<comment type="caution">
    <text evidence="2">The sequence shown here is derived from an EMBL/GenBank/DDBJ whole genome shotgun (WGS) entry which is preliminary data.</text>
</comment>
<dbReference type="Pfam" id="PF08349">
    <property type="entry name" value="DUF1722"/>
    <property type="match status" value="1"/>
</dbReference>
<dbReference type="Proteomes" id="UP000050961">
    <property type="component" value="Unassembled WGS sequence"/>
</dbReference>
<sequence length="130" mass="15663">MWERFNLIKWQHSWAVNKYWVMARSQRIYNEIRKLASGNDWTKEKETTYQKLLLEADRLVPTVQTLTTAYQHVWGYFKKIATTDEKNFYMHELAVLAPESDRLGPFLAKLALKYDVHYLLQSRLMKTYLK</sequence>
<reference evidence="2 3" key="1">
    <citation type="journal article" date="2015" name="Genome Announc.">
        <title>Expanding the biotechnology potential of lactobacilli through comparative genomics of 213 strains and associated genera.</title>
        <authorList>
            <person name="Sun Z."/>
            <person name="Harris H.M."/>
            <person name="McCann A."/>
            <person name="Guo C."/>
            <person name="Argimon S."/>
            <person name="Zhang W."/>
            <person name="Yang X."/>
            <person name="Jeffery I.B."/>
            <person name="Cooney J.C."/>
            <person name="Kagawa T.F."/>
            <person name="Liu W."/>
            <person name="Song Y."/>
            <person name="Salvetti E."/>
            <person name="Wrobel A."/>
            <person name="Rasinkangas P."/>
            <person name="Parkhill J."/>
            <person name="Rea M.C."/>
            <person name="O'Sullivan O."/>
            <person name="Ritari J."/>
            <person name="Douillard F.P."/>
            <person name="Paul Ross R."/>
            <person name="Yang R."/>
            <person name="Briner A.E."/>
            <person name="Felis G.E."/>
            <person name="de Vos W.M."/>
            <person name="Barrangou R."/>
            <person name="Klaenhammer T.R."/>
            <person name="Caufield P.W."/>
            <person name="Cui Y."/>
            <person name="Zhang H."/>
            <person name="O'Toole P.W."/>
        </authorList>
    </citation>
    <scope>NUCLEOTIDE SEQUENCE [LARGE SCALE GENOMIC DNA]</scope>
    <source>
        <strain evidence="2 3">DSM 21376</strain>
    </source>
</reference>
<accession>A0A0R2DNF5</accession>